<dbReference type="AlphaFoldDB" id="A0A1Y5YXA4"/>
<evidence type="ECO:0008006" key="3">
    <source>
        <dbReference type="Google" id="ProtNLM"/>
    </source>
</evidence>
<proteinExistence type="predicted"/>
<sequence>MAILEFGIEPEVFWNMTEREFFTLVIYDLQKKENDMLRMRAVVTNAMYNMNRGKKPFKEFPFENRQSQVKVIKQAADKDKLFAQFGGQVSL</sequence>
<name>A0A1Y5YXA4_9BACI</name>
<reference evidence="2" key="1">
    <citation type="submission" date="2017-04" db="EMBL/GenBank/DDBJ databases">
        <authorList>
            <person name="Criscuolo A."/>
        </authorList>
    </citation>
    <scope>NUCLEOTIDE SEQUENCE [LARGE SCALE GENOMIC DNA]</scope>
</reference>
<dbReference type="EMBL" id="FWZD01000024">
    <property type="protein sequence ID" value="SMD68210.1"/>
    <property type="molecule type" value="Genomic_DNA"/>
</dbReference>
<evidence type="ECO:0000313" key="2">
    <source>
        <dbReference type="Proteomes" id="UP000194439"/>
    </source>
</evidence>
<gene>
    <name evidence="1" type="ORF">BACERE00185_00296</name>
</gene>
<protein>
    <recommendedName>
        <fullName evidence="3">Phage protein</fullName>
    </recommendedName>
</protein>
<accession>A0A1Y5YXA4</accession>
<dbReference type="RefSeq" id="WP_042597357.1">
    <property type="nucleotide sequence ID" value="NZ_FWZD01000024.1"/>
</dbReference>
<organism evidence="1 2">
    <name type="scientific">Bacillus mobilis</name>
    <dbReference type="NCBI Taxonomy" id="2026190"/>
    <lineage>
        <taxon>Bacteria</taxon>
        <taxon>Bacillati</taxon>
        <taxon>Bacillota</taxon>
        <taxon>Bacilli</taxon>
        <taxon>Bacillales</taxon>
        <taxon>Bacillaceae</taxon>
        <taxon>Bacillus</taxon>
        <taxon>Bacillus cereus group</taxon>
    </lineage>
</organism>
<dbReference type="Proteomes" id="UP000194439">
    <property type="component" value="Unassembled WGS sequence"/>
</dbReference>
<evidence type="ECO:0000313" key="1">
    <source>
        <dbReference type="EMBL" id="SMD68210.1"/>
    </source>
</evidence>